<dbReference type="SFLD" id="SFLDG01067">
    <property type="entry name" value="SPASM/twitch_domain_containing"/>
    <property type="match status" value="1"/>
</dbReference>
<feature type="domain" description="Radical SAM core" evidence="6">
    <location>
        <begin position="49"/>
        <end position="192"/>
    </location>
</feature>
<feature type="domain" description="4Fe4S-binding SPASM" evidence="7">
    <location>
        <begin position="279"/>
        <end position="325"/>
    </location>
</feature>
<dbReference type="PANTHER" id="PTHR11228:SF7">
    <property type="entry name" value="PQQA PEPTIDE CYCLASE"/>
    <property type="match status" value="1"/>
</dbReference>
<evidence type="ECO:0000313" key="8">
    <source>
        <dbReference type="EMBL" id="MDA4845240.1"/>
    </source>
</evidence>
<proteinExistence type="predicted"/>
<name>A0ABT4VKL2_9HYPH</name>
<dbReference type="InterPro" id="IPR050377">
    <property type="entry name" value="Radical_SAM_PqqE_MftC-like"/>
</dbReference>
<evidence type="ECO:0000256" key="4">
    <source>
        <dbReference type="ARBA" id="ARBA00023004"/>
    </source>
</evidence>
<dbReference type="CDD" id="cd01335">
    <property type="entry name" value="Radical_SAM"/>
    <property type="match status" value="1"/>
</dbReference>
<accession>A0ABT4VKL2</accession>
<keyword evidence="4" id="KW-0408">Iron</keyword>
<evidence type="ECO:0000256" key="3">
    <source>
        <dbReference type="ARBA" id="ARBA00022723"/>
    </source>
</evidence>
<protein>
    <submittedName>
        <fullName evidence="8">Radical SAM protein</fullName>
    </submittedName>
</protein>
<dbReference type="EMBL" id="JAPJZH010000004">
    <property type="protein sequence ID" value="MDA4845240.1"/>
    <property type="molecule type" value="Genomic_DNA"/>
</dbReference>
<evidence type="ECO:0000256" key="1">
    <source>
        <dbReference type="ARBA" id="ARBA00001966"/>
    </source>
</evidence>
<dbReference type="CDD" id="cd21109">
    <property type="entry name" value="SPASM"/>
    <property type="match status" value="1"/>
</dbReference>
<dbReference type="RefSeq" id="WP_271089187.1">
    <property type="nucleotide sequence ID" value="NZ_JAPJZH010000004.1"/>
</dbReference>
<keyword evidence="9" id="KW-1185">Reference proteome</keyword>
<evidence type="ECO:0000259" key="7">
    <source>
        <dbReference type="Pfam" id="PF13186"/>
    </source>
</evidence>
<comment type="caution">
    <text evidence="8">The sequence shown here is derived from an EMBL/GenBank/DDBJ whole genome shotgun (WGS) entry which is preliminary data.</text>
</comment>
<dbReference type="InterPro" id="IPR058240">
    <property type="entry name" value="rSAM_sf"/>
</dbReference>
<evidence type="ECO:0000313" key="9">
    <source>
        <dbReference type="Proteomes" id="UP001148313"/>
    </source>
</evidence>
<reference evidence="8" key="1">
    <citation type="submission" date="2022-11" db="EMBL/GenBank/DDBJ databases">
        <title>Hoeflea poritis sp. nov., isolated from scleractinian coral Porites lutea.</title>
        <authorList>
            <person name="Zhang G."/>
            <person name="Wei Q."/>
            <person name="Cai L."/>
        </authorList>
    </citation>
    <scope>NUCLEOTIDE SEQUENCE</scope>
    <source>
        <strain evidence="8">E7-10</strain>
    </source>
</reference>
<dbReference type="Pfam" id="PF04055">
    <property type="entry name" value="Radical_SAM"/>
    <property type="match status" value="1"/>
</dbReference>
<sequence length="387" mass="43922">MHDISRLPHLVAGRERLENLWAAGTDYSTDIVEAARVQNAMLHLDLDLTGECKLNCFYCDRTPDRFNDVPNRIEITTHERCELVSQARALGATTVEFPGAGEPMIDPGFWDIVEFVHNLGMTTVLFTSGYHLNENAVDRLFNLGTTVFLKQNSMSSAVQDKMVGVRGYGIKAQRALKLLMERGFNKTIPTRLAVDMVVTPQFNESADFAEVVEMHRWCRENNIHNYIVTLIPEGRADKQAMLLERERTNRMIQAVQKVDEQEFGLTYEPSRPMAGGYRCRQVNVGLFVNLFGEVYDCNGLGRFLGHIRRDSLETIWNSKFSRHVRAPVQDGFCLLRERVWDDGDALSGLERKVQLYRLYKATKGDDPVVTGGLEFAMNPKPKPEDGT</sequence>
<evidence type="ECO:0000256" key="2">
    <source>
        <dbReference type="ARBA" id="ARBA00022691"/>
    </source>
</evidence>
<keyword evidence="5" id="KW-0411">Iron-sulfur</keyword>
<dbReference type="Gene3D" id="3.20.20.70">
    <property type="entry name" value="Aldolase class I"/>
    <property type="match status" value="1"/>
</dbReference>
<dbReference type="PANTHER" id="PTHR11228">
    <property type="entry name" value="RADICAL SAM DOMAIN PROTEIN"/>
    <property type="match status" value="1"/>
</dbReference>
<organism evidence="8 9">
    <name type="scientific">Hoeflea poritis</name>
    <dbReference type="NCBI Taxonomy" id="2993659"/>
    <lineage>
        <taxon>Bacteria</taxon>
        <taxon>Pseudomonadati</taxon>
        <taxon>Pseudomonadota</taxon>
        <taxon>Alphaproteobacteria</taxon>
        <taxon>Hyphomicrobiales</taxon>
        <taxon>Rhizobiaceae</taxon>
        <taxon>Hoeflea</taxon>
    </lineage>
</organism>
<dbReference type="SUPFAM" id="SSF102114">
    <property type="entry name" value="Radical SAM enzymes"/>
    <property type="match status" value="1"/>
</dbReference>
<comment type="cofactor">
    <cofactor evidence="1">
        <name>[4Fe-4S] cluster</name>
        <dbReference type="ChEBI" id="CHEBI:49883"/>
    </cofactor>
</comment>
<evidence type="ECO:0000259" key="6">
    <source>
        <dbReference type="Pfam" id="PF04055"/>
    </source>
</evidence>
<dbReference type="Proteomes" id="UP001148313">
    <property type="component" value="Unassembled WGS sequence"/>
</dbReference>
<gene>
    <name evidence="8" type="ORF">OOZ53_07760</name>
</gene>
<keyword evidence="2" id="KW-0949">S-adenosyl-L-methionine</keyword>
<dbReference type="InterPro" id="IPR007197">
    <property type="entry name" value="rSAM"/>
</dbReference>
<dbReference type="InterPro" id="IPR023885">
    <property type="entry name" value="4Fe4S-binding_SPASM_dom"/>
</dbReference>
<dbReference type="SFLD" id="SFLDS00029">
    <property type="entry name" value="Radical_SAM"/>
    <property type="match status" value="1"/>
</dbReference>
<dbReference type="InterPro" id="IPR013785">
    <property type="entry name" value="Aldolase_TIM"/>
</dbReference>
<keyword evidence="3" id="KW-0479">Metal-binding</keyword>
<evidence type="ECO:0000256" key="5">
    <source>
        <dbReference type="ARBA" id="ARBA00023014"/>
    </source>
</evidence>
<dbReference type="Pfam" id="PF13186">
    <property type="entry name" value="SPASM"/>
    <property type="match status" value="1"/>
</dbReference>